<comment type="caution">
    <text evidence="7">The sequence shown here is derived from an EMBL/GenBank/DDBJ whole genome shotgun (WGS) entry which is preliminary data.</text>
</comment>
<dbReference type="EMBL" id="JBEPMK010000005">
    <property type="protein sequence ID" value="MET3644959.1"/>
    <property type="molecule type" value="Genomic_DNA"/>
</dbReference>
<evidence type="ECO:0000256" key="1">
    <source>
        <dbReference type="ARBA" id="ARBA00010466"/>
    </source>
</evidence>
<dbReference type="SUPFAM" id="SSF88659">
    <property type="entry name" value="Sigma3 and sigma4 domains of RNA polymerase sigma factors"/>
    <property type="match status" value="1"/>
</dbReference>
<feature type="domain" description="RNA polymerase sigma factor 70 region 4 type 2" evidence="6">
    <location>
        <begin position="12"/>
        <end position="44"/>
    </location>
</feature>
<gene>
    <name evidence="7" type="ORF">ABID27_001590</name>
</gene>
<dbReference type="Pfam" id="PF04198">
    <property type="entry name" value="Sugar-bind"/>
    <property type="match status" value="1"/>
</dbReference>
<comment type="similarity">
    <text evidence="1">Belongs to the SorC transcriptional regulatory family.</text>
</comment>
<protein>
    <submittedName>
        <fullName evidence="7">DNA-binding transcriptional regulator LsrR (DeoR family)</fullName>
    </submittedName>
</protein>
<dbReference type="SUPFAM" id="SSF100950">
    <property type="entry name" value="NagB/RpiA/CoA transferase-like"/>
    <property type="match status" value="1"/>
</dbReference>
<dbReference type="Pfam" id="PF08281">
    <property type="entry name" value="Sigma70_r4_2"/>
    <property type="match status" value="1"/>
</dbReference>
<evidence type="ECO:0000313" key="8">
    <source>
        <dbReference type="Proteomes" id="UP001549055"/>
    </source>
</evidence>
<evidence type="ECO:0000313" key="7">
    <source>
        <dbReference type="EMBL" id="MET3644959.1"/>
    </source>
</evidence>
<dbReference type="InterPro" id="IPR013249">
    <property type="entry name" value="RNA_pol_sigma70_r4_t2"/>
</dbReference>
<dbReference type="GO" id="GO:0003677">
    <property type="term" value="F:DNA binding"/>
    <property type="evidence" value="ECO:0007669"/>
    <property type="project" value="UniProtKB-KW"/>
</dbReference>
<dbReference type="InterPro" id="IPR037171">
    <property type="entry name" value="NagB/RpiA_transferase-like"/>
</dbReference>
<dbReference type="InterPro" id="IPR013324">
    <property type="entry name" value="RNA_pol_sigma_r3/r4-like"/>
</dbReference>
<evidence type="ECO:0000256" key="2">
    <source>
        <dbReference type="ARBA" id="ARBA00023015"/>
    </source>
</evidence>
<dbReference type="InterPro" id="IPR007324">
    <property type="entry name" value="Sugar-bd_dom_put"/>
</dbReference>
<keyword evidence="3 7" id="KW-0238">DNA-binding</keyword>
<keyword evidence="2" id="KW-0805">Transcription regulation</keyword>
<sequence length="323" mass="36414">MEKKRLLARVAYLYYVEDKSQAQIAEELGIYRTTISRMLERAKREGIVQISIKEFNQDLFALEEYLRKKYGLKQVELIEVSQGATKDEKLEEIASAAAEMIRGIVRSGDVVGLSWGSTLSRTIDKIGYKSLQGVLVCPLAGGPSHINSRFHVNSLVYRLSQAFHSQNIFINSIAVQETSELAEGIRFSKYFEELREAWHKIDVAIVGIGGQLTPSEDSQWRDLLTAADYQVLLDNHAVGEICCRFFDENGSPVHKELQERTIGIELGGLARIPKTIGIAYGDQKVAAILAAIRQGYINHLVTDKETAMKMLWLDHDKFEFSEE</sequence>
<dbReference type="Gene3D" id="3.40.50.1360">
    <property type="match status" value="1"/>
</dbReference>
<evidence type="ECO:0000259" key="5">
    <source>
        <dbReference type="Pfam" id="PF04198"/>
    </source>
</evidence>
<keyword evidence="4" id="KW-0804">Transcription</keyword>
<proteinExistence type="inferred from homology"/>
<reference evidence="7 8" key="1">
    <citation type="submission" date="2024-06" db="EMBL/GenBank/DDBJ databases">
        <title>Genomic Encyclopedia of Type Strains, Phase IV (KMG-IV): sequencing the most valuable type-strain genomes for metagenomic binning, comparative biology and taxonomic classification.</title>
        <authorList>
            <person name="Goeker M."/>
        </authorList>
    </citation>
    <scope>NUCLEOTIDE SEQUENCE [LARGE SCALE GENOMIC DNA]</scope>
    <source>
        <strain evidence="7 8">DSM 15349</strain>
    </source>
</reference>
<dbReference type="PANTHER" id="PTHR34294:SF1">
    <property type="entry name" value="TRANSCRIPTIONAL REGULATOR LSRR"/>
    <property type="match status" value="1"/>
</dbReference>
<evidence type="ECO:0000256" key="3">
    <source>
        <dbReference type="ARBA" id="ARBA00023125"/>
    </source>
</evidence>
<dbReference type="Gene3D" id="1.10.10.60">
    <property type="entry name" value="Homeodomain-like"/>
    <property type="match status" value="1"/>
</dbReference>
<accession>A0ABV2JM22</accession>
<evidence type="ECO:0000256" key="4">
    <source>
        <dbReference type="ARBA" id="ARBA00023163"/>
    </source>
</evidence>
<keyword evidence="8" id="KW-1185">Reference proteome</keyword>
<organism evidence="7 8">
    <name type="scientific">Streptococcus gallinaceus</name>
    <dbReference type="NCBI Taxonomy" id="165758"/>
    <lineage>
        <taxon>Bacteria</taxon>
        <taxon>Bacillati</taxon>
        <taxon>Bacillota</taxon>
        <taxon>Bacilli</taxon>
        <taxon>Lactobacillales</taxon>
        <taxon>Streptococcaceae</taxon>
        <taxon>Streptococcus</taxon>
    </lineage>
</organism>
<name>A0ABV2JM22_9STRE</name>
<dbReference type="PANTHER" id="PTHR34294">
    <property type="entry name" value="TRANSCRIPTIONAL REGULATOR-RELATED"/>
    <property type="match status" value="1"/>
</dbReference>
<dbReference type="InterPro" id="IPR051054">
    <property type="entry name" value="SorC_transcr_regulators"/>
</dbReference>
<feature type="domain" description="Sugar-binding" evidence="5">
    <location>
        <begin position="58"/>
        <end position="311"/>
    </location>
</feature>
<evidence type="ECO:0000259" key="6">
    <source>
        <dbReference type="Pfam" id="PF08281"/>
    </source>
</evidence>
<dbReference type="Proteomes" id="UP001549055">
    <property type="component" value="Unassembled WGS sequence"/>
</dbReference>